<evidence type="ECO:0000313" key="9">
    <source>
        <dbReference type="EMBL" id="SDJ24398.1"/>
    </source>
</evidence>
<dbReference type="GO" id="GO:0008444">
    <property type="term" value="F:CDP-diacylglycerol-glycerol-3-phosphate 3-phosphatidyltransferase activity"/>
    <property type="evidence" value="ECO:0007669"/>
    <property type="project" value="InterPro"/>
</dbReference>
<keyword evidence="6" id="KW-0594">Phospholipid biosynthesis</keyword>
<dbReference type="EMBL" id="FNEM01000006">
    <property type="protein sequence ID" value="SDJ24398.1"/>
    <property type="molecule type" value="Genomic_DNA"/>
</dbReference>
<feature type="domain" description="PLD phosphodiesterase" evidence="8">
    <location>
        <begin position="145"/>
        <end position="171"/>
    </location>
</feature>
<keyword evidence="3 9" id="KW-0808">Transferase</keyword>
<dbReference type="GO" id="GO:0032049">
    <property type="term" value="P:cardiolipin biosynthetic process"/>
    <property type="evidence" value="ECO:0007669"/>
    <property type="project" value="InterPro"/>
</dbReference>
<keyword evidence="7" id="KW-1208">Phospholipid metabolism</keyword>
<dbReference type="InterPro" id="IPR025202">
    <property type="entry name" value="PLD-like_dom"/>
</dbReference>
<evidence type="ECO:0000256" key="4">
    <source>
        <dbReference type="ARBA" id="ARBA00022737"/>
    </source>
</evidence>
<dbReference type="Pfam" id="PF13091">
    <property type="entry name" value="PLDc_2"/>
    <property type="match status" value="2"/>
</dbReference>
<keyword evidence="10" id="KW-1185">Reference proteome</keyword>
<sequence length="463" mass="53345">MAAGGHFYHWSIVIIMKMTPSTVQSWIHDLPGAQLKADDVEILLETAEFKTRLLEAIQQAGKRIYLAALYLQDDEAGREILHALYQAKQANPELDIHVLVDFHRAQRGLIGKGPQVGNDEFYRNTAAQYEHGIEIHGVPVKNREWMGVLHLKGFVVDDTVFYSGASINNVYLHQLNRYRYDRYHLIDCAKLADAMVNYMRDNLINNSAVSSLLSNDIPSMKQLKLAVRQLRQRLSRAKYRVVNDERGPLMVYPLAGLGRTDNQLNKVIERLLASAQKKVFICTPYFNLPKPLMATINKLLKRGIEVVLVVGDKTANDFYIPPSQEFSPVGALPYLYEQNLRRFAKRHKRAITEGLLNLHLWWHDDNSYHLKGMQVDDRYYLLTGNNLNPRAWALDLENGLLIEDQQQQLADKFAREQEAILTHTTRVASFEQLQTLNEYPEPVKKLLKRLRRVRADLLLKRLL</sequence>
<dbReference type="PANTHER" id="PTHR12586">
    <property type="entry name" value="CDP-DIACYLGLYCEROL--SERINE O-PHOSPHATIDYLTRANSFERASE"/>
    <property type="match status" value="1"/>
</dbReference>
<evidence type="ECO:0000256" key="6">
    <source>
        <dbReference type="ARBA" id="ARBA00023209"/>
    </source>
</evidence>
<dbReference type="GO" id="GO:0003882">
    <property type="term" value="F:CDP-diacylglycerol-serine O-phosphatidyltransferase activity"/>
    <property type="evidence" value="ECO:0007669"/>
    <property type="project" value="TreeGrafter"/>
</dbReference>
<dbReference type="PANTHER" id="PTHR12586:SF1">
    <property type="entry name" value="CDP-DIACYLGLYCEROL--GLYCEROL-3-PHOSPHATE 3-PHOSPHATIDYLTRANSFERASE, MITOCHONDRIAL"/>
    <property type="match status" value="1"/>
</dbReference>
<evidence type="ECO:0000256" key="7">
    <source>
        <dbReference type="ARBA" id="ARBA00023264"/>
    </source>
</evidence>
<dbReference type="PIRSF" id="PIRSF000850">
    <property type="entry name" value="Phospholipase_D_PSS"/>
    <property type="match status" value="1"/>
</dbReference>
<proteinExistence type="inferred from homology"/>
<feature type="domain" description="PLD phosphodiesterase" evidence="8">
    <location>
        <begin position="364"/>
        <end position="391"/>
    </location>
</feature>
<dbReference type="SUPFAM" id="SSF56024">
    <property type="entry name" value="Phospholipase D/nuclease"/>
    <property type="match status" value="2"/>
</dbReference>
<evidence type="ECO:0000256" key="3">
    <source>
        <dbReference type="ARBA" id="ARBA00022679"/>
    </source>
</evidence>
<dbReference type="Gene3D" id="3.30.870.10">
    <property type="entry name" value="Endonuclease Chain A"/>
    <property type="match status" value="2"/>
</dbReference>
<dbReference type="Proteomes" id="UP000199527">
    <property type="component" value="Unassembled WGS sequence"/>
</dbReference>
<dbReference type="SMART" id="SM00155">
    <property type="entry name" value="PLDc"/>
    <property type="match status" value="2"/>
</dbReference>
<dbReference type="GO" id="GO:0005829">
    <property type="term" value="C:cytosol"/>
    <property type="evidence" value="ECO:0007669"/>
    <property type="project" value="TreeGrafter"/>
</dbReference>
<keyword evidence="2" id="KW-0444">Lipid biosynthesis</keyword>
<accession>A0A1G8S568</accession>
<dbReference type="CDD" id="cd09136">
    <property type="entry name" value="PLDc_PSS_G_neg_2"/>
    <property type="match status" value="1"/>
</dbReference>
<organism evidence="9 10">
    <name type="scientific">Ferrimonas sediminum</name>
    <dbReference type="NCBI Taxonomy" id="718193"/>
    <lineage>
        <taxon>Bacteria</taxon>
        <taxon>Pseudomonadati</taxon>
        <taxon>Pseudomonadota</taxon>
        <taxon>Gammaproteobacteria</taxon>
        <taxon>Alteromonadales</taxon>
        <taxon>Ferrimonadaceae</taxon>
        <taxon>Ferrimonas</taxon>
    </lineage>
</organism>
<comment type="similarity">
    <text evidence="1">Belongs to the CDP-alcohol phosphatidyltransferase class-II family.</text>
</comment>
<evidence type="ECO:0000256" key="2">
    <source>
        <dbReference type="ARBA" id="ARBA00022516"/>
    </source>
</evidence>
<keyword evidence="4" id="KW-0677">Repeat</keyword>
<protein>
    <submittedName>
        <fullName evidence="9">CDP-diacylglycerol---serine O-phosphatidyltransferase</fullName>
    </submittedName>
</protein>
<evidence type="ECO:0000313" key="10">
    <source>
        <dbReference type="Proteomes" id="UP000199527"/>
    </source>
</evidence>
<dbReference type="PROSITE" id="PS50035">
    <property type="entry name" value="PLD"/>
    <property type="match status" value="2"/>
</dbReference>
<reference evidence="10" key="1">
    <citation type="submission" date="2016-10" db="EMBL/GenBank/DDBJ databases">
        <authorList>
            <person name="Varghese N."/>
            <person name="Submissions S."/>
        </authorList>
    </citation>
    <scope>NUCLEOTIDE SEQUENCE [LARGE SCALE GENOMIC DNA]</scope>
    <source>
        <strain evidence="10">DSM 23317</strain>
    </source>
</reference>
<dbReference type="InterPro" id="IPR016270">
    <property type="entry name" value="PGS1"/>
</dbReference>
<dbReference type="AlphaFoldDB" id="A0A1G8S568"/>
<evidence type="ECO:0000256" key="1">
    <source>
        <dbReference type="ARBA" id="ARBA00010682"/>
    </source>
</evidence>
<dbReference type="NCBIfam" id="NF006946">
    <property type="entry name" value="PRK09428.1"/>
    <property type="match status" value="1"/>
</dbReference>
<dbReference type="CDD" id="cd09134">
    <property type="entry name" value="PLDc_PSS_G_neg_1"/>
    <property type="match status" value="1"/>
</dbReference>
<name>A0A1G8S568_9GAMM</name>
<keyword evidence="5" id="KW-0443">Lipid metabolism</keyword>
<evidence type="ECO:0000259" key="8">
    <source>
        <dbReference type="PROSITE" id="PS50035"/>
    </source>
</evidence>
<dbReference type="InterPro" id="IPR001736">
    <property type="entry name" value="PLipase_D/transphosphatidylase"/>
</dbReference>
<evidence type="ECO:0000256" key="5">
    <source>
        <dbReference type="ARBA" id="ARBA00023098"/>
    </source>
</evidence>
<gene>
    <name evidence="9" type="ORF">SAMN04488540_10675</name>
</gene>